<evidence type="ECO:0000313" key="16">
    <source>
        <dbReference type="Ensembl" id="ENSTRUP00000072839.1"/>
    </source>
</evidence>
<dbReference type="FunFam" id="1.25.10.10:FF:000079">
    <property type="entry name" value="transportin-3 isoform X1"/>
    <property type="match status" value="1"/>
</dbReference>
<dbReference type="InterPro" id="IPR051345">
    <property type="entry name" value="Importin_beta-like_NTR"/>
</dbReference>
<dbReference type="Pfam" id="PF24140">
    <property type="entry name" value="TPR_TNPO3_IPO13_3rd"/>
    <property type="match status" value="1"/>
</dbReference>
<evidence type="ECO:0000256" key="12">
    <source>
        <dbReference type="SAM" id="MobiDB-lite"/>
    </source>
</evidence>
<accession>A0A674NGV5</accession>
<dbReference type="Ensembl" id="ENSTRUT00000062702.1">
    <property type="protein sequence ID" value="ENSTRUP00000072839.1"/>
    <property type="gene ID" value="ENSTRUG00000000485.3"/>
</dbReference>
<evidence type="ECO:0000256" key="13">
    <source>
        <dbReference type="SAM" id="Phobius"/>
    </source>
</evidence>
<dbReference type="InterPro" id="IPR013598">
    <property type="entry name" value="Exportin-1/Importin-b-like"/>
</dbReference>
<feature type="transmembrane region" description="Helical" evidence="13">
    <location>
        <begin position="1059"/>
        <end position="1081"/>
    </location>
</feature>
<organism evidence="16 17">
    <name type="scientific">Takifugu rubripes</name>
    <name type="common">Japanese pufferfish</name>
    <name type="synonym">Fugu rubripes</name>
    <dbReference type="NCBI Taxonomy" id="31033"/>
    <lineage>
        <taxon>Eukaryota</taxon>
        <taxon>Metazoa</taxon>
        <taxon>Chordata</taxon>
        <taxon>Craniata</taxon>
        <taxon>Vertebrata</taxon>
        <taxon>Euteleostomi</taxon>
        <taxon>Actinopterygii</taxon>
        <taxon>Neopterygii</taxon>
        <taxon>Teleostei</taxon>
        <taxon>Neoteleostei</taxon>
        <taxon>Acanthomorphata</taxon>
        <taxon>Eupercaria</taxon>
        <taxon>Tetraodontiformes</taxon>
        <taxon>Tetradontoidea</taxon>
        <taxon>Tetraodontidae</taxon>
        <taxon>Takifugu</taxon>
    </lineage>
</organism>
<feature type="transmembrane region" description="Helical" evidence="13">
    <location>
        <begin position="737"/>
        <end position="760"/>
    </location>
</feature>
<keyword evidence="4" id="KW-0963">Cytoplasm</keyword>
<dbReference type="Proteomes" id="UP000005226">
    <property type="component" value="Chromosome 18"/>
</dbReference>
<dbReference type="GO" id="GO:0031267">
    <property type="term" value="F:small GTPase binding"/>
    <property type="evidence" value="ECO:0007669"/>
    <property type="project" value="InterPro"/>
</dbReference>
<keyword evidence="7" id="KW-0007">Acetylation</keyword>
<dbReference type="GO" id="GO:0006606">
    <property type="term" value="P:protein import into nucleus"/>
    <property type="evidence" value="ECO:0007669"/>
    <property type="project" value="UniProtKB-ARBA"/>
</dbReference>
<keyword evidence="6" id="KW-0653">Protein transport</keyword>
<feature type="domain" description="Exportin-1/Importin-beta-like" evidence="15">
    <location>
        <begin position="102"/>
        <end position="248"/>
    </location>
</feature>
<evidence type="ECO:0000256" key="4">
    <source>
        <dbReference type="ARBA" id="ARBA00022490"/>
    </source>
</evidence>
<dbReference type="Gene3D" id="1.25.10.10">
    <property type="entry name" value="Leucine-rich Repeat Variant"/>
    <property type="match status" value="1"/>
</dbReference>
<evidence type="ECO:0000259" key="14">
    <source>
        <dbReference type="Pfam" id="PF03810"/>
    </source>
</evidence>
<evidence type="ECO:0000256" key="8">
    <source>
        <dbReference type="ARBA" id="ARBA00023242"/>
    </source>
</evidence>
<dbReference type="InParanoid" id="A0A674NGV5"/>
<keyword evidence="5" id="KW-0597">Phosphoprotein</keyword>
<dbReference type="InterPro" id="IPR016024">
    <property type="entry name" value="ARM-type_fold"/>
</dbReference>
<dbReference type="GO" id="GO:0005737">
    <property type="term" value="C:cytoplasm"/>
    <property type="evidence" value="ECO:0007669"/>
    <property type="project" value="UniProtKB-SubCell"/>
</dbReference>
<dbReference type="GO" id="GO:0005635">
    <property type="term" value="C:nuclear envelope"/>
    <property type="evidence" value="ECO:0007669"/>
    <property type="project" value="UniProtKB-SubCell"/>
</dbReference>
<feature type="transmembrane region" description="Helical" evidence="13">
    <location>
        <begin position="796"/>
        <end position="827"/>
    </location>
</feature>
<name>A0A674NGV5_TAKRU</name>
<evidence type="ECO:0000256" key="2">
    <source>
        <dbReference type="ARBA" id="ARBA00004496"/>
    </source>
</evidence>
<evidence type="ECO:0000259" key="15">
    <source>
        <dbReference type="Pfam" id="PF08389"/>
    </source>
</evidence>
<dbReference type="InterPro" id="IPR057941">
    <property type="entry name" value="TPR_TNPO3_IPO13_2nd"/>
</dbReference>
<reference evidence="16 17" key="1">
    <citation type="journal article" date="2011" name="Genome Biol. Evol.">
        <title>Integration of the genetic map and genome assembly of fugu facilitates insights into distinct features of genome evolution in teleosts and mammals.</title>
        <authorList>
            <person name="Kai W."/>
            <person name="Kikuchi K."/>
            <person name="Tohari S."/>
            <person name="Chew A.K."/>
            <person name="Tay A."/>
            <person name="Fujiwara A."/>
            <person name="Hosoya S."/>
            <person name="Suetake H."/>
            <person name="Naruse K."/>
            <person name="Brenner S."/>
            <person name="Suzuki Y."/>
            <person name="Venkatesh B."/>
        </authorList>
    </citation>
    <scope>NUCLEOTIDE SEQUENCE [LARGE SCALE GENOMIC DNA]</scope>
</reference>
<evidence type="ECO:0000256" key="11">
    <source>
        <dbReference type="ARBA" id="ARBA00067328"/>
    </source>
</evidence>
<keyword evidence="13" id="KW-0812">Transmembrane</keyword>
<feature type="transmembrane region" description="Helical" evidence="13">
    <location>
        <begin position="839"/>
        <end position="869"/>
    </location>
</feature>
<protein>
    <recommendedName>
        <fullName evidence="11">Transportin-3</fullName>
    </recommendedName>
</protein>
<dbReference type="Pfam" id="PF03810">
    <property type="entry name" value="IBN_N"/>
    <property type="match status" value="1"/>
</dbReference>
<dbReference type="Pfam" id="PF24138">
    <property type="entry name" value="TPR_TNPO3_IPO13_2nd"/>
    <property type="match status" value="1"/>
</dbReference>
<keyword evidence="13" id="KW-0472">Membrane</keyword>
<reference evidence="16" key="2">
    <citation type="submission" date="2025-08" db="UniProtKB">
        <authorList>
            <consortium name="Ensembl"/>
        </authorList>
    </citation>
    <scope>IDENTIFICATION</scope>
</reference>
<keyword evidence="13" id="KW-1133">Transmembrane helix</keyword>
<feature type="transmembrane region" description="Helical" evidence="13">
    <location>
        <begin position="969"/>
        <end position="987"/>
    </location>
</feature>
<dbReference type="GeneTree" id="ENSGT00530000063347"/>
<evidence type="ECO:0000313" key="17">
    <source>
        <dbReference type="Proteomes" id="UP000005226"/>
    </source>
</evidence>
<feature type="transmembrane region" description="Helical" evidence="13">
    <location>
        <begin position="1028"/>
        <end position="1047"/>
    </location>
</feature>
<evidence type="ECO:0000256" key="6">
    <source>
        <dbReference type="ARBA" id="ARBA00022927"/>
    </source>
</evidence>
<dbReference type="GO" id="GO:0008380">
    <property type="term" value="P:RNA splicing"/>
    <property type="evidence" value="ECO:0007669"/>
    <property type="project" value="Ensembl"/>
</dbReference>
<dbReference type="GO" id="GO:0006397">
    <property type="term" value="P:mRNA processing"/>
    <property type="evidence" value="ECO:0007669"/>
    <property type="project" value="Ensembl"/>
</dbReference>
<dbReference type="InterPro" id="IPR057942">
    <property type="entry name" value="TPR_TNPO3_IPO13_3rd"/>
</dbReference>
<evidence type="ECO:0000256" key="9">
    <source>
        <dbReference type="ARBA" id="ARBA00060097"/>
    </source>
</evidence>
<feature type="compositionally biased region" description="Polar residues" evidence="12">
    <location>
        <begin position="1186"/>
        <end position="1197"/>
    </location>
</feature>
<proteinExistence type="predicted"/>
<feature type="region of interest" description="Disordered" evidence="12">
    <location>
        <begin position="1186"/>
        <end position="1206"/>
    </location>
</feature>
<evidence type="ECO:0000256" key="7">
    <source>
        <dbReference type="ARBA" id="ARBA00022990"/>
    </source>
</evidence>
<keyword evidence="17" id="KW-1185">Reference proteome</keyword>
<reference evidence="16" key="3">
    <citation type="submission" date="2025-09" db="UniProtKB">
        <authorList>
            <consortium name="Ensembl"/>
        </authorList>
    </citation>
    <scope>IDENTIFICATION</scope>
</reference>
<comment type="subcellular location">
    <subcellularLocation>
        <location evidence="2">Cytoplasm</location>
    </subcellularLocation>
    <subcellularLocation>
        <location evidence="1">Nucleus envelope</location>
    </subcellularLocation>
</comment>
<keyword evidence="3" id="KW-0813">Transport</keyword>
<feature type="transmembrane region" description="Helical" evidence="13">
    <location>
        <begin position="994"/>
        <end position="1016"/>
    </location>
</feature>
<gene>
    <name evidence="16" type="primary">tnpo3</name>
</gene>
<feature type="transmembrane region" description="Helical" evidence="13">
    <location>
        <begin position="766"/>
        <end position="789"/>
    </location>
</feature>
<sequence>MEGGKPSLALVYQAIQALYHDPDPAGKERASVWLGELQRSMYAWEVSDQLLQLKQDVESCYFAAQTMKMKIQTSFYELPPETHNALRDSLLTHIQNLKDLSPIIVTQLALAIADLALQMASWKGSVHTLIEKYNSDITSMPFLIEILTVLPEEVHSRSLRIGANRRTEIIEDLAYYSSTVVTLLTSCVEKTGSDEKMFIKVFRCLSSWFNLGVLDSNFMASNQLLMVLFQVLQRDETSTNLHEAASDCVCSALYAIENVDTNVALALQLFQGVLTLETAYHMAVAREDLDKVLNYCRIFTELCETFLETTVRSPGQGMGDLRTLELLLICAGHPQYEVVEISFNFWYRLGEHLYKTSDAALNGIFRPYIQRLLHCLARHCQLDPDHDGIPEDTDDFGEFRMRVSDLVKDVIFLVGSMECFSQLYSTLKEVNPSWEVTEAVLFIMAAIAKSVDPENNPTLSEVLQQVVLLPENVHIAVRFTSIELVGEMSEVVDRNPRFLDPVLNYLMKGLREKPLASAAAKAIHNICSVCRDHMTQHFQGLLDIARALDSFALSTEAAVGLLKGTALVLARLPLEKIAECLSDLCAVQVLALKKVRRHFWLLEEHLGPLTDALAFFSASGRRIRKWKIGRSDNLAGPAGRDLQVSPAGGGGPVRATGEQLVPKASWEVPQQSSLASLWGGGGGFTCVHLCSPVFSCVHLCSPVFSCVHLCSPVFTCVLLCSPVFSCVLLCSPLPFTLCSPVFTCVLLFGSPVWFTCLVHLFGSPVFSCVLCSPVFCVLLCSVFSCVLLCSPVRFSCVLLCSPVFSCVHLFGSPVFSCVLLCSPVFLLCSPVFSCVHLCSPVFTCVLLCSPVFTCSVLLCSPVFSCVLLCSPVFSCVHLCSPVFTCVLLCSPLRFTCVLLCSPVFTLCSPVFLLCSPVFSCVHLCSPVFSCVHLCSPVFPVPSPVHLCSPLFSCFSCVHLFGSPVQFSCVHLFTCVHCVLLCFCVHLFGSPVFTCVLLCSPVFTCGSPVFSCVHLFGSPVFSCVHLCSPVFSCVHLCSPVFTCVLLCSPVFSCVHLCSPVFTCVLLCSPVFSCVHLCSPVFTCVLLCSPVWFTCVHLCSPVFTCSVLLCSPVSCRLLCSPVFTCVLLCSPVFTCVLLCSPVWFTCVHLCSPVFTCSVLLCSPVFTCLVHLCSPVWFTCVHLCSPVSDTQTPSWRTDSLTPVRRSSRR</sequence>
<dbReference type="AlphaFoldDB" id="A0A674NGV5"/>
<comment type="function">
    <text evidence="9">Importin, which transports target proteins into the nucleus. Specifically mediates the nuclear import of splicing factor serine/arginine (SR) proteins, such as RBM4, SFRS1 and SFRS2, by recognizing phosphorylated SR domains. Also mediates the nuclear import of serine/arginine (SR) protein CPSF6, independently of CPSF6 phosphorylation. The nuclear import process is regulated by the small GTPase Ran that partitions between cytoplasm and nucleus in the predominantly GDP- and GTP-bound form, respectively. Importin associates with target cargo proteins in the cytoplasm, and the competitive binding of GTP-bound Ran induces the release of cargos in the nucleus.</text>
</comment>
<feature type="transmembrane region" description="Helical" evidence="13">
    <location>
        <begin position="1087"/>
        <end position="1108"/>
    </location>
</feature>
<dbReference type="InterPro" id="IPR011989">
    <property type="entry name" value="ARM-like"/>
</dbReference>
<dbReference type="Pfam" id="PF08389">
    <property type="entry name" value="Xpo1"/>
    <property type="match status" value="1"/>
</dbReference>
<dbReference type="PANTHER" id="PTHR12363">
    <property type="entry name" value="TRANSPORTIN 3 AND IMPORTIN 13"/>
    <property type="match status" value="1"/>
</dbReference>
<evidence type="ECO:0000256" key="5">
    <source>
        <dbReference type="ARBA" id="ARBA00022553"/>
    </source>
</evidence>
<evidence type="ECO:0000256" key="10">
    <source>
        <dbReference type="ARBA" id="ARBA00063116"/>
    </source>
</evidence>
<feature type="transmembrane region" description="Helical" evidence="13">
    <location>
        <begin position="1120"/>
        <end position="1142"/>
    </location>
</feature>
<dbReference type="InterPro" id="IPR001494">
    <property type="entry name" value="Importin-beta_N"/>
</dbReference>
<feature type="domain" description="Importin N-terminal" evidence="14">
    <location>
        <begin position="32"/>
        <end position="94"/>
    </location>
</feature>
<evidence type="ECO:0000256" key="3">
    <source>
        <dbReference type="ARBA" id="ARBA00022448"/>
    </source>
</evidence>
<comment type="subunit">
    <text evidence="10">Interacts with (GTP-bound) Ran. Interacts with (phosphorylated) SFRS1 and SFRS2; leading to their nuclear import. Interacts with NUP62. Interacts with RBM4. Interacts with CPSF6, promoting its nuclear import.</text>
</comment>
<dbReference type="GO" id="GO:0033077">
    <property type="term" value="P:T cell differentiation in thymus"/>
    <property type="evidence" value="ECO:0007669"/>
    <property type="project" value="Ensembl"/>
</dbReference>
<dbReference type="PANTHER" id="PTHR12363:SF42">
    <property type="entry name" value="TRANSPORTIN-3"/>
    <property type="match status" value="1"/>
</dbReference>
<evidence type="ECO:0000256" key="1">
    <source>
        <dbReference type="ARBA" id="ARBA00004259"/>
    </source>
</evidence>
<dbReference type="SUPFAM" id="SSF48371">
    <property type="entry name" value="ARM repeat"/>
    <property type="match status" value="1"/>
</dbReference>
<keyword evidence="8" id="KW-0539">Nucleus</keyword>